<protein>
    <submittedName>
        <fullName evidence="1">Uncharacterized protein</fullName>
    </submittedName>
</protein>
<dbReference type="Proteomes" id="UP000231094">
    <property type="component" value="Unassembled WGS sequence"/>
</dbReference>
<reference evidence="1 2" key="1">
    <citation type="journal article" date="2017" name="MBio">
        <title>Type VI secretion-mediated competition in the bee gut microbiome.</title>
        <authorList>
            <person name="Steele M.I."/>
            <person name="Kwong W.K."/>
            <person name="Powell J.E."/>
            <person name="Whiteley M."/>
            <person name="Moran N.A."/>
        </authorList>
    </citation>
    <scope>NUCLEOTIDE SEQUENCE [LARGE SCALE GENOMIC DNA]</scope>
    <source>
        <strain evidence="1 2">PEB0171</strain>
    </source>
</reference>
<comment type="caution">
    <text evidence="1">The sequence shown here is derived from an EMBL/GenBank/DDBJ whole genome shotgun (WGS) entry which is preliminary data.</text>
</comment>
<gene>
    <name evidence="1" type="ORF">BHC47_05445</name>
</gene>
<proteinExistence type="predicted"/>
<evidence type="ECO:0000313" key="2">
    <source>
        <dbReference type="Proteomes" id="UP000231094"/>
    </source>
</evidence>
<evidence type="ECO:0000313" key="1">
    <source>
        <dbReference type="EMBL" id="PIT61940.1"/>
    </source>
</evidence>
<dbReference type="EMBL" id="MEIV01000053">
    <property type="protein sequence ID" value="PIT61940.1"/>
    <property type="molecule type" value="Genomic_DNA"/>
</dbReference>
<accession>A0A2N9Y3A3</accession>
<dbReference type="AlphaFoldDB" id="A0A2N9Y3A3"/>
<dbReference type="RefSeq" id="WP_078474633.1">
    <property type="nucleotide sequence ID" value="NZ_CP160074.2"/>
</dbReference>
<organism evidence="1 2">
    <name type="scientific">Snodgrassella alvi</name>
    <dbReference type="NCBI Taxonomy" id="1196083"/>
    <lineage>
        <taxon>Bacteria</taxon>
        <taxon>Pseudomonadati</taxon>
        <taxon>Pseudomonadota</taxon>
        <taxon>Betaproteobacteria</taxon>
        <taxon>Neisseriales</taxon>
        <taxon>Neisseriaceae</taxon>
        <taxon>Snodgrassella</taxon>
    </lineage>
</organism>
<name>A0A2N9Y3A3_9NEIS</name>
<sequence>MWRQINFKNVKIEKLVGEFGFWVAIGYPFNMMTIRIYENAEGEFRGCTSLAFKFTDTGKFENNLGNGNSLEETLNNVITKFDSLVKEVGPDNLECKPVDWHIF</sequence>